<dbReference type="RefSeq" id="WP_009326067.1">
    <property type="nucleotide sequence ID" value="NZ_CAOJUJ010000001.1"/>
</dbReference>
<sequence>MTETVETIENISQNSNTLVQCLICAAWFAGFFIASRVFKHVVGPRLTRAAQKIERPYLSTLLQSFIRPCALFIALIGLYIGVRLLPFDFIHTDAWRTAQNHAVRIAFIVLLAWGLLGASKCVELALVGTRSRFDLGAGDTVIRFLERIYKAVILLFAGVLVVTEMGYNVNSLIAGLGLGGLTFALAAQDSASNFFGGLVIIFEKPFELGDWISTASLEGSVEDITFRSTKIRTLANALTVVPNSKLCGEPITNWTRMKMRLAQFTLGLTYGTPKRTVEAVTNRVRAMLENHPGVHSETVQVRLSEFADSSIDIAVQFYTKTTDIVEYRAVKEDVNLRIMDIMAGEGASFAFPSRSIYIENAPSLPDGKGGLQ</sequence>
<feature type="transmembrane region" description="Helical" evidence="7">
    <location>
        <begin position="17"/>
        <end position="38"/>
    </location>
</feature>
<evidence type="ECO:0000313" key="10">
    <source>
        <dbReference type="EMBL" id="KUE74810.1"/>
    </source>
</evidence>
<dbReference type="SUPFAM" id="SSF82689">
    <property type="entry name" value="Mechanosensitive channel protein MscS (YggB), C-terminal domain"/>
    <property type="match status" value="1"/>
</dbReference>
<keyword evidence="3" id="KW-1003">Cell membrane</keyword>
<dbReference type="InterPro" id="IPR006685">
    <property type="entry name" value="MscS_channel_2nd"/>
</dbReference>
<dbReference type="GO" id="GO:0055085">
    <property type="term" value="P:transmembrane transport"/>
    <property type="evidence" value="ECO:0007669"/>
    <property type="project" value="InterPro"/>
</dbReference>
<evidence type="ECO:0000256" key="6">
    <source>
        <dbReference type="ARBA" id="ARBA00023136"/>
    </source>
</evidence>
<dbReference type="SUPFAM" id="SSF82861">
    <property type="entry name" value="Mechanosensitive channel protein MscS (YggB), transmembrane region"/>
    <property type="match status" value="1"/>
</dbReference>
<comment type="caution">
    <text evidence="10">The sequence shown here is derived from an EMBL/GenBank/DDBJ whole genome shotgun (WGS) entry which is preliminary data.</text>
</comment>
<comment type="similarity">
    <text evidence="2">Belongs to the MscS (TC 1.A.23) family.</text>
</comment>
<gene>
    <name evidence="10" type="ORF">ASJ35_17195</name>
</gene>
<evidence type="ECO:0000256" key="7">
    <source>
        <dbReference type="SAM" id="Phobius"/>
    </source>
</evidence>
<name>A0A0W7TLT9_9FIRM</name>
<dbReference type="InterPro" id="IPR023408">
    <property type="entry name" value="MscS_beta-dom_sf"/>
</dbReference>
<dbReference type="InterPro" id="IPR049278">
    <property type="entry name" value="MS_channel_C"/>
</dbReference>
<dbReference type="Gene3D" id="3.30.70.100">
    <property type="match status" value="1"/>
</dbReference>
<dbReference type="InterPro" id="IPR045042">
    <property type="entry name" value="YnaI-like"/>
</dbReference>
<evidence type="ECO:0000256" key="2">
    <source>
        <dbReference type="ARBA" id="ARBA00008017"/>
    </source>
</evidence>
<dbReference type="GO" id="GO:0005886">
    <property type="term" value="C:plasma membrane"/>
    <property type="evidence" value="ECO:0007669"/>
    <property type="project" value="UniProtKB-SubCell"/>
</dbReference>
<feature type="transmembrane region" description="Helical" evidence="7">
    <location>
        <begin position="105"/>
        <end position="127"/>
    </location>
</feature>
<evidence type="ECO:0008006" key="12">
    <source>
        <dbReference type="Google" id="ProtNLM"/>
    </source>
</evidence>
<organism evidence="10 11">
    <name type="scientific">Ruthenibacterium lactatiformans</name>
    <dbReference type="NCBI Taxonomy" id="1550024"/>
    <lineage>
        <taxon>Bacteria</taxon>
        <taxon>Bacillati</taxon>
        <taxon>Bacillota</taxon>
        <taxon>Clostridia</taxon>
        <taxon>Eubacteriales</taxon>
        <taxon>Oscillospiraceae</taxon>
        <taxon>Ruthenibacterium</taxon>
    </lineage>
</organism>
<evidence type="ECO:0000256" key="4">
    <source>
        <dbReference type="ARBA" id="ARBA00022692"/>
    </source>
</evidence>
<reference evidence="10 11" key="1">
    <citation type="submission" date="2015-10" db="EMBL/GenBank/DDBJ databases">
        <title>A novel member of the family Ruminococcaceae isolated from human faeces.</title>
        <authorList>
            <person name="Shkoporov A.N."/>
            <person name="Chaplin A.V."/>
            <person name="Motuzova O.V."/>
            <person name="Kafarskaia L.I."/>
            <person name="Efimov B.A."/>
        </authorList>
    </citation>
    <scope>NUCLEOTIDE SEQUENCE [LARGE SCALE GENOMIC DNA]</scope>
    <source>
        <strain evidence="10 11">668</strain>
    </source>
</reference>
<feature type="transmembrane region" description="Helical" evidence="7">
    <location>
        <begin position="148"/>
        <end position="167"/>
    </location>
</feature>
<protein>
    <recommendedName>
        <fullName evidence="12">Mechanosensitive ion channel family protein</fullName>
    </recommendedName>
</protein>
<dbReference type="PANTHER" id="PTHR43634">
    <property type="entry name" value="OW CONDUCTANCE MECHANOSENSITIVE CHANNEL"/>
    <property type="match status" value="1"/>
</dbReference>
<accession>A0A0W7TLT9</accession>
<dbReference type="Pfam" id="PF00924">
    <property type="entry name" value="MS_channel_2nd"/>
    <property type="match status" value="1"/>
</dbReference>
<feature type="domain" description="Mechanosensitive ion channel MscS" evidence="8">
    <location>
        <begin position="189"/>
        <end position="256"/>
    </location>
</feature>
<dbReference type="Pfam" id="PF21082">
    <property type="entry name" value="MS_channel_3rd"/>
    <property type="match status" value="1"/>
</dbReference>
<dbReference type="PANTHER" id="PTHR43634:SF2">
    <property type="entry name" value="LOW CONDUCTANCE MECHANOSENSITIVE CHANNEL YNAI"/>
    <property type="match status" value="1"/>
</dbReference>
<feature type="domain" description="Mechanosensitive ion channel MscS C-terminal" evidence="9">
    <location>
        <begin position="264"/>
        <end position="348"/>
    </location>
</feature>
<dbReference type="Gene3D" id="1.10.287.1260">
    <property type="match status" value="1"/>
</dbReference>
<proteinExistence type="inferred from homology"/>
<dbReference type="InterPro" id="IPR011014">
    <property type="entry name" value="MscS_channel_TM-2"/>
</dbReference>
<dbReference type="Gene3D" id="2.30.30.60">
    <property type="match status" value="1"/>
</dbReference>
<feature type="transmembrane region" description="Helical" evidence="7">
    <location>
        <begin position="173"/>
        <end position="202"/>
    </location>
</feature>
<evidence type="ECO:0000313" key="11">
    <source>
        <dbReference type="Proteomes" id="UP000053433"/>
    </source>
</evidence>
<keyword evidence="5 7" id="KW-1133">Transmembrane helix</keyword>
<evidence type="ECO:0000256" key="1">
    <source>
        <dbReference type="ARBA" id="ARBA00004651"/>
    </source>
</evidence>
<evidence type="ECO:0000256" key="5">
    <source>
        <dbReference type="ARBA" id="ARBA00022989"/>
    </source>
</evidence>
<evidence type="ECO:0000259" key="8">
    <source>
        <dbReference type="Pfam" id="PF00924"/>
    </source>
</evidence>
<dbReference type="InterPro" id="IPR010920">
    <property type="entry name" value="LSM_dom_sf"/>
</dbReference>
<evidence type="ECO:0000256" key="3">
    <source>
        <dbReference type="ARBA" id="ARBA00022475"/>
    </source>
</evidence>
<evidence type="ECO:0000259" key="9">
    <source>
        <dbReference type="Pfam" id="PF21082"/>
    </source>
</evidence>
<keyword evidence="4 7" id="KW-0812">Transmembrane</keyword>
<dbReference type="GeneID" id="42855547"/>
<dbReference type="EMBL" id="LMUA01000041">
    <property type="protein sequence ID" value="KUE74810.1"/>
    <property type="molecule type" value="Genomic_DNA"/>
</dbReference>
<keyword evidence="6 7" id="KW-0472">Membrane</keyword>
<dbReference type="AlphaFoldDB" id="A0A0W7TLT9"/>
<feature type="transmembrane region" description="Helical" evidence="7">
    <location>
        <begin position="65"/>
        <end position="85"/>
    </location>
</feature>
<dbReference type="InterPro" id="IPR011066">
    <property type="entry name" value="MscS_channel_C_sf"/>
</dbReference>
<dbReference type="Proteomes" id="UP000053433">
    <property type="component" value="Unassembled WGS sequence"/>
</dbReference>
<comment type="subcellular location">
    <subcellularLocation>
        <location evidence="1">Cell membrane</location>
        <topology evidence="1">Multi-pass membrane protein</topology>
    </subcellularLocation>
</comment>
<dbReference type="SUPFAM" id="SSF50182">
    <property type="entry name" value="Sm-like ribonucleoproteins"/>
    <property type="match status" value="1"/>
</dbReference>